<dbReference type="GO" id="GO:0005634">
    <property type="term" value="C:nucleus"/>
    <property type="evidence" value="ECO:0007669"/>
    <property type="project" value="TreeGrafter"/>
</dbReference>
<feature type="site" description="Electron transfer via tryptophanyl radical" evidence="6">
    <location>
        <position position="367"/>
    </location>
</feature>
<feature type="site" description="Electron transfer via tryptophanyl radical" evidence="6">
    <location>
        <position position="390"/>
    </location>
</feature>
<gene>
    <name evidence="8" type="primary">Cry1_1</name>
    <name evidence="8" type="ORF">CALNIC_R00916</name>
</gene>
<evidence type="ECO:0000259" key="7">
    <source>
        <dbReference type="PROSITE" id="PS51645"/>
    </source>
</evidence>
<dbReference type="FunFam" id="1.10.579.10:FF:000001">
    <property type="entry name" value="Cryptochrome 1"/>
    <property type="match status" value="1"/>
</dbReference>
<feature type="binding site" evidence="5">
    <location>
        <begin position="282"/>
        <end position="289"/>
    </location>
    <ligand>
        <name>FAD</name>
        <dbReference type="ChEBI" id="CHEBI:57692"/>
    </ligand>
</feature>
<dbReference type="GO" id="GO:0032922">
    <property type="term" value="P:circadian regulation of gene expression"/>
    <property type="evidence" value="ECO:0007669"/>
    <property type="project" value="TreeGrafter"/>
</dbReference>
<comment type="similarity">
    <text evidence="1">Belongs to the DNA photolyase class-1 family.</text>
</comment>
<keyword evidence="3 5" id="KW-0274">FAD</keyword>
<dbReference type="SUPFAM" id="SSF48173">
    <property type="entry name" value="Cryptochrome/photolyase FAD-binding domain"/>
    <property type="match status" value="1"/>
</dbReference>
<dbReference type="Pfam" id="PF00875">
    <property type="entry name" value="DNA_photolyase"/>
    <property type="match status" value="1"/>
</dbReference>
<dbReference type="GO" id="GO:0043153">
    <property type="term" value="P:entrainment of circadian clock by photoperiod"/>
    <property type="evidence" value="ECO:0007669"/>
    <property type="project" value="TreeGrafter"/>
</dbReference>
<evidence type="ECO:0000256" key="3">
    <source>
        <dbReference type="ARBA" id="ARBA00022827"/>
    </source>
</evidence>
<dbReference type="EMBL" id="VZSB01000775">
    <property type="protein sequence ID" value="NWW99087.1"/>
    <property type="molecule type" value="Genomic_DNA"/>
</dbReference>
<protein>
    <submittedName>
        <fullName evidence="8">CRY1 protein</fullName>
    </submittedName>
</protein>
<dbReference type="GO" id="GO:0003904">
    <property type="term" value="F:deoxyribodipyrimidine photo-lyase activity"/>
    <property type="evidence" value="ECO:0007669"/>
    <property type="project" value="TreeGrafter"/>
</dbReference>
<feature type="domain" description="Photolyase/cryptochrome alpha/beta" evidence="7">
    <location>
        <begin position="3"/>
        <end position="129"/>
    </location>
</feature>
<feature type="site" description="Electron transfer via tryptophanyl radical" evidence="6">
    <location>
        <position position="313"/>
    </location>
</feature>
<dbReference type="InterPro" id="IPR036155">
    <property type="entry name" value="Crypto/Photolyase_N_sf"/>
</dbReference>
<dbReference type="Gene3D" id="1.10.579.10">
    <property type="entry name" value="DNA Cyclobutane Dipyrimidine Photolyase, subunit A, domain 3"/>
    <property type="match status" value="1"/>
</dbReference>
<comment type="caution">
    <text evidence="8">The sequence shown here is derived from an EMBL/GenBank/DDBJ whole genome shotgun (WGS) entry which is preliminary data.</text>
</comment>
<feature type="binding site" evidence="5">
    <location>
        <begin position="380"/>
        <end position="382"/>
    </location>
    <ligand>
        <name>FAD</name>
        <dbReference type="ChEBI" id="CHEBI:57692"/>
    </ligand>
</feature>
<proteinExistence type="inferred from homology"/>
<accession>A0A7K6SMA6</accession>
<dbReference type="AlphaFoldDB" id="A0A7K6SMA6"/>
<keyword evidence="2 5" id="KW-0285">Flavoprotein</keyword>
<dbReference type="GO" id="GO:0071949">
    <property type="term" value="F:FAD binding"/>
    <property type="evidence" value="ECO:0007669"/>
    <property type="project" value="TreeGrafter"/>
</dbReference>
<feature type="non-terminal residue" evidence="8">
    <location>
        <position position="481"/>
    </location>
</feature>
<dbReference type="InterPro" id="IPR036134">
    <property type="entry name" value="Crypto/Photolyase_FAD-like_sf"/>
</dbReference>
<sequence>MSHSSIHWFRKSLRLHDNQALLAAATDCHRFCPLFVLDPSSLPAGTNARCFLLESLWDLDRSLRDVGSRLFVARGSPEAVFPGLFRAWGTTHLTFEAATDPASRWREVAVAELAAQHGVEVTWGAPHTLYDTHRVLTLNGGKAPLSYKRLQNLLAALGPPEKPVPALTRDHLQGCCTPCHDANFRVPTLEELGKDPAEDGPHLYPGRETAALARLDALMERTAWVRGFEKPETAPNSLSPSTTVLSPYIAFGCLSICTFWWRLDGVYQGWQHSQPPVSLHGQLLWREFFYITGTNIPNFNQMVGNPICLQVEWDNNPQHLHAWREGRTGFPFIDATMTQLRNEGWIHHLARHAVACFLTRRDLWISWEEGLKVFEELLLDTDWSLNARNWLWLSGSAFFHRYFRIYSPIAFGKKTDRDGAYTRKYLPVLKDFPAKYIYEPWKASWAVQEQAGCLIGTHYPRPIVEHRAASKMNVERMRAAR</sequence>
<dbReference type="GO" id="GO:0003677">
    <property type="term" value="F:DNA binding"/>
    <property type="evidence" value="ECO:0007669"/>
    <property type="project" value="TreeGrafter"/>
</dbReference>
<dbReference type="SUPFAM" id="SSF52425">
    <property type="entry name" value="Cryptochrome/photolyase, N-terminal domain"/>
    <property type="match status" value="1"/>
</dbReference>
<evidence type="ECO:0000256" key="2">
    <source>
        <dbReference type="ARBA" id="ARBA00022630"/>
    </source>
</evidence>
<evidence type="ECO:0000313" key="8">
    <source>
        <dbReference type="EMBL" id="NWW99087.1"/>
    </source>
</evidence>
<dbReference type="PROSITE" id="PS51645">
    <property type="entry name" value="PHR_CRY_ALPHA_BETA"/>
    <property type="match status" value="1"/>
</dbReference>
<dbReference type="GO" id="GO:0005737">
    <property type="term" value="C:cytoplasm"/>
    <property type="evidence" value="ECO:0007669"/>
    <property type="project" value="TreeGrafter"/>
</dbReference>
<dbReference type="PANTHER" id="PTHR11455">
    <property type="entry name" value="CRYPTOCHROME"/>
    <property type="match status" value="1"/>
</dbReference>
<evidence type="ECO:0000256" key="4">
    <source>
        <dbReference type="ARBA" id="ARBA00022991"/>
    </source>
</evidence>
<feature type="non-terminal residue" evidence="8">
    <location>
        <position position="1"/>
    </location>
</feature>
<dbReference type="InterPro" id="IPR006050">
    <property type="entry name" value="DNA_photolyase_N"/>
</dbReference>
<organism evidence="8 9">
    <name type="scientific">Caloenas nicobarica</name>
    <name type="common">Nicobar pigeon</name>
    <dbReference type="NCBI Taxonomy" id="187106"/>
    <lineage>
        <taxon>Eukaryota</taxon>
        <taxon>Metazoa</taxon>
        <taxon>Chordata</taxon>
        <taxon>Craniata</taxon>
        <taxon>Vertebrata</taxon>
        <taxon>Euteleostomi</taxon>
        <taxon>Archelosauria</taxon>
        <taxon>Archosauria</taxon>
        <taxon>Dinosauria</taxon>
        <taxon>Saurischia</taxon>
        <taxon>Theropoda</taxon>
        <taxon>Coelurosauria</taxon>
        <taxon>Aves</taxon>
        <taxon>Neognathae</taxon>
        <taxon>Neoaves</taxon>
        <taxon>Columbimorphae</taxon>
        <taxon>Columbiformes</taxon>
        <taxon>Columbidae</taxon>
        <taxon>Caloenas</taxon>
    </lineage>
</organism>
<reference evidence="8 9" key="1">
    <citation type="submission" date="2019-09" db="EMBL/GenBank/DDBJ databases">
        <title>Bird 10,000 Genomes (B10K) Project - Family phase.</title>
        <authorList>
            <person name="Zhang G."/>
        </authorList>
    </citation>
    <scope>NUCLEOTIDE SEQUENCE [LARGE SCALE GENOMIC DNA]</scope>
    <source>
        <strain evidence="8">OUT-0007</strain>
        <tissue evidence="8">Blood</tissue>
    </source>
</reference>
<dbReference type="Gene3D" id="1.25.40.80">
    <property type="match status" value="1"/>
</dbReference>
<evidence type="ECO:0000256" key="1">
    <source>
        <dbReference type="ARBA" id="ARBA00005862"/>
    </source>
</evidence>
<keyword evidence="4" id="KW-0157">Chromophore</keyword>
<evidence type="ECO:0000313" key="9">
    <source>
        <dbReference type="Proteomes" id="UP000546235"/>
    </source>
</evidence>
<dbReference type="PANTHER" id="PTHR11455:SF9">
    <property type="entry name" value="CRYPTOCHROME CIRCADIAN CLOCK 5 ISOFORM X1"/>
    <property type="match status" value="1"/>
</dbReference>
<evidence type="ECO:0000256" key="6">
    <source>
        <dbReference type="PIRSR" id="PIRSR602081-2"/>
    </source>
</evidence>
<comment type="cofactor">
    <cofactor evidence="5">
        <name>FAD</name>
        <dbReference type="ChEBI" id="CHEBI:57692"/>
    </cofactor>
    <text evidence="5">Binds 1 FAD per subunit.</text>
</comment>
<dbReference type="InterPro" id="IPR014729">
    <property type="entry name" value="Rossmann-like_a/b/a_fold"/>
</dbReference>
<name>A0A7K6SMA6_CALNI</name>
<dbReference type="Gene3D" id="3.40.50.620">
    <property type="entry name" value="HUPs"/>
    <property type="match status" value="1"/>
</dbReference>
<dbReference type="Pfam" id="PF03441">
    <property type="entry name" value="FAD_binding_7"/>
    <property type="match status" value="1"/>
</dbReference>
<dbReference type="InterPro" id="IPR005101">
    <property type="entry name" value="Cryptochr/Photolyase_FAD-bd"/>
</dbReference>
<dbReference type="InterPro" id="IPR002081">
    <property type="entry name" value="Cryptochrome/DNA_photolyase_1"/>
</dbReference>
<keyword evidence="9" id="KW-1185">Reference proteome</keyword>
<dbReference type="Proteomes" id="UP000546235">
    <property type="component" value="Unassembled WGS sequence"/>
</dbReference>
<evidence type="ECO:0000256" key="5">
    <source>
        <dbReference type="PIRSR" id="PIRSR602081-1"/>
    </source>
</evidence>
<feature type="binding site" evidence="5">
    <location>
        <begin position="242"/>
        <end position="246"/>
    </location>
    <ligand>
        <name>FAD</name>
        <dbReference type="ChEBI" id="CHEBI:57692"/>
    </ligand>
</feature>